<dbReference type="KEGG" id="ggr:HKW67_10200"/>
<dbReference type="AlphaFoldDB" id="A0A6M4IPA7"/>
<name>A0A6M4IPA7_9BACT</name>
<organism evidence="1 2">
    <name type="scientific">Gemmatimonas groenlandica</name>
    <dbReference type="NCBI Taxonomy" id="2732249"/>
    <lineage>
        <taxon>Bacteria</taxon>
        <taxon>Pseudomonadati</taxon>
        <taxon>Gemmatimonadota</taxon>
        <taxon>Gemmatimonadia</taxon>
        <taxon>Gemmatimonadales</taxon>
        <taxon>Gemmatimonadaceae</taxon>
        <taxon>Gemmatimonas</taxon>
    </lineage>
</organism>
<evidence type="ECO:0008006" key="3">
    <source>
        <dbReference type="Google" id="ProtNLM"/>
    </source>
</evidence>
<keyword evidence="2" id="KW-1185">Reference proteome</keyword>
<reference evidence="1 2" key="1">
    <citation type="submission" date="2020-05" db="EMBL/GenBank/DDBJ databases">
        <title>Complete genome sequence of Gemmatimonas greenlandica TET16.</title>
        <authorList>
            <person name="Zeng Y."/>
        </authorList>
    </citation>
    <scope>NUCLEOTIDE SEQUENCE [LARGE SCALE GENOMIC DNA]</scope>
    <source>
        <strain evidence="1 2">TET16</strain>
    </source>
</reference>
<sequence>MASGTSFRFATNNKVCSNTVTVGEKFTASLEQSVTATNGVVIPEGATGTFEVTEAKTAKNSSDQTSLTVRLVSVTYGGRTYPLEATVQSASAERVRSATKGTDAKKVAGGAIIGAIAGQIIGKNTKGTVIGAAAGAAAGTAAAAATANYDTCINAGAGISATLDAPVTVRPNATP</sequence>
<gene>
    <name evidence="1" type="ORF">HKW67_10200</name>
</gene>
<evidence type="ECO:0000313" key="2">
    <source>
        <dbReference type="Proteomes" id="UP000500938"/>
    </source>
</evidence>
<proteinExistence type="predicted"/>
<evidence type="ECO:0000313" key="1">
    <source>
        <dbReference type="EMBL" id="QJR35855.1"/>
    </source>
</evidence>
<dbReference type="Proteomes" id="UP000500938">
    <property type="component" value="Chromosome"/>
</dbReference>
<dbReference type="EMBL" id="CP053085">
    <property type="protein sequence ID" value="QJR35855.1"/>
    <property type="molecule type" value="Genomic_DNA"/>
</dbReference>
<accession>A0A6M4IPA7</accession>
<protein>
    <recommendedName>
        <fullName evidence="3">YMGG-like Gly-zipper domain-containing protein</fullName>
    </recommendedName>
</protein>